<dbReference type="AlphaFoldDB" id="A0A0A9WZ98"/>
<dbReference type="InterPro" id="IPR043128">
    <property type="entry name" value="Rev_trsase/Diguanyl_cyclase"/>
</dbReference>
<dbReference type="CDD" id="cd01647">
    <property type="entry name" value="RT_LTR"/>
    <property type="match status" value="1"/>
</dbReference>
<dbReference type="InterPro" id="IPR043502">
    <property type="entry name" value="DNA/RNA_pol_sf"/>
</dbReference>
<gene>
    <name evidence="2" type="ORF">CM83_104698</name>
</gene>
<sequence>DVYPPPLPDELITDFSQCKWFCKIDLTNAYLQMEVHPDSQHLLTVNTHIGLFRYHRLVFGLSSAPAIFQSVMDQVLRGLQHCRAYLDDCLIGGKTKGECETTVLEVLRRLNEHNIKINEKKSSWFQTSISFLGLIISEHGKSP</sequence>
<dbReference type="PROSITE" id="PS50878">
    <property type="entry name" value="RT_POL"/>
    <property type="match status" value="1"/>
</dbReference>
<dbReference type="Gene3D" id="3.30.70.270">
    <property type="match status" value="1"/>
</dbReference>
<organism evidence="2">
    <name type="scientific">Lygus hesperus</name>
    <name type="common">Western plant bug</name>
    <dbReference type="NCBI Taxonomy" id="30085"/>
    <lineage>
        <taxon>Eukaryota</taxon>
        <taxon>Metazoa</taxon>
        <taxon>Ecdysozoa</taxon>
        <taxon>Arthropoda</taxon>
        <taxon>Hexapoda</taxon>
        <taxon>Insecta</taxon>
        <taxon>Pterygota</taxon>
        <taxon>Neoptera</taxon>
        <taxon>Paraneoptera</taxon>
        <taxon>Hemiptera</taxon>
        <taxon>Heteroptera</taxon>
        <taxon>Panheteroptera</taxon>
        <taxon>Cimicomorpha</taxon>
        <taxon>Miridae</taxon>
        <taxon>Mirini</taxon>
        <taxon>Lygus</taxon>
    </lineage>
</organism>
<protein>
    <submittedName>
        <fullName evidence="2">Uncharacterized protein K02A2.6</fullName>
    </submittedName>
</protein>
<accession>A0A0A9WZ98</accession>
<dbReference type="SUPFAM" id="SSF56672">
    <property type="entry name" value="DNA/RNA polymerases"/>
    <property type="match status" value="1"/>
</dbReference>
<reference evidence="2" key="1">
    <citation type="journal article" date="2014" name="PLoS ONE">
        <title>Transcriptome-Based Identification of ABC Transporters in the Western Tarnished Plant Bug Lygus hesperus.</title>
        <authorList>
            <person name="Hull J.J."/>
            <person name="Chaney K."/>
            <person name="Geib S.M."/>
            <person name="Fabrick J.A."/>
            <person name="Brent C.S."/>
            <person name="Walsh D."/>
            <person name="Lavine L.C."/>
        </authorList>
    </citation>
    <scope>NUCLEOTIDE SEQUENCE</scope>
</reference>
<dbReference type="InterPro" id="IPR000477">
    <property type="entry name" value="RT_dom"/>
</dbReference>
<dbReference type="EMBL" id="GBHO01029797">
    <property type="protein sequence ID" value="JAG13807.1"/>
    <property type="molecule type" value="Transcribed_RNA"/>
</dbReference>
<feature type="non-terminal residue" evidence="2">
    <location>
        <position position="143"/>
    </location>
</feature>
<proteinExistence type="predicted"/>
<dbReference type="InterPro" id="IPR050951">
    <property type="entry name" value="Retrovirus_Pol_polyprotein"/>
</dbReference>
<evidence type="ECO:0000313" key="2">
    <source>
        <dbReference type="EMBL" id="JAG13807.1"/>
    </source>
</evidence>
<dbReference type="PANTHER" id="PTHR37984:SF5">
    <property type="entry name" value="PROTEIN NYNRIN-LIKE"/>
    <property type="match status" value="1"/>
</dbReference>
<dbReference type="Pfam" id="PF00078">
    <property type="entry name" value="RVT_1"/>
    <property type="match status" value="1"/>
</dbReference>
<dbReference type="GO" id="GO:0071897">
    <property type="term" value="P:DNA biosynthetic process"/>
    <property type="evidence" value="ECO:0007669"/>
    <property type="project" value="UniProtKB-ARBA"/>
</dbReference>
<name>A0A0A9WZ98_LYGHE</name>
<dbReference type="PANTHER" id="PTHR37984">
    <property type="entry name" value="PROTEIN CBG26694"/>
    <property type="match status" value="1"/>
</dbReference>
<evidence type="ECO:0000259" key="1">
    <source>
        <dbReference type="PROSITE" id="PS50878"/>
    </source>
</evidence>
<reference evidence="2" key="2">
    <citation type="submission" date="2014-07" db="EMBL/GenBank/DDBJ databases">
        <authorList>
            <person name="Hull J."/>
        </authorList>
    </citation>
    <scope>NUCLEOTIDE SEQUENCE</scope>
</reference>
<dbReference type="Gene3D" id="3.10.10.10">
    <property type="entry name" value="HIV Type 1 Reverse Transcriptase, subunit A, domain 1"/>
    <property type="match status" value="1"/>
</dbReference>
<feature type="non-terminal residue" evidence="2">
    <location>
        <position position="1"/>
    </location>
</feature>
<feature type="domain" description="Reverse transcriptase" evidence="1">
    <location>
        <begin position="1"/>
        <end position="136"/>
    </location>
</feature>